<keyword evidence="1" id="KW-1133">Transmembrane helix</keyword>
<keyword evidence="3" id="KW-1185">Reference proteome</keyword>
<dbReference type="EMBL" id="JAUHHV010000008">
    <property type="protein sequence ID" value="KAK1414516.1"/>
    <property type="molecule type" value="Genomic_DNA"/>
</dbReference>
<comment type="caution">
    <text evidence="2">The sequence shown here is derived from an EMBL/GenBank/DDBJ whole genome shotgun (WGS) entry which is preliminary data.</text>
</comment>
<dbReference type="AlphaFoldDB" id="A0AAD8K3U6"/>
<name>A0AAD8K3U6_TARER</name>
<keyword evidence="1" id="KW-0812">Transmembrane</keyword>
<dbReference type="Proteomes" id="UP001229421">
    <property type="component" value="Unassembled WGS sequence"/>
</dbReference>
<evidence type="ECO:0000313" key="3">
    <source>
        <dbReference type="Proteomes" id="UP001229421"/>
    </source>
</evidence>
<protein>
    <submittedName>
        <fullName evidence="2">Uncharacterized protein</fullName>
    </submittedName>
</protein>
<reference evidence="2" key="1">
    <citation type="journal article" date="2023" name="bioRxiv">
        <title>Improved chromosome-level genome assembly for marigold (Tagetes erecta).</title>
        <authorList>
            <person name="Jiang F."/>
            <person name="Yuan L."/>
            <person name="Wang S."/>
            <person name="Wang H."/>
            <person name="Xu D."/>
            <person name="Wang A."/>
            <person name="Fan W."/>
        </authorList>
    </citation>
    <scope>NUCLEOTIDE SEQUENCE</scope>
    <source>
        <strain evidence="2">WSJ</strain>
        <tissue evidence="2">Leaf</tissue>
    </source>
</reference>
<feature type="transmembrane region" description="Helical" evidence="1">
    <location>
        <begin position="44"/>
        <end position="63"/>
    </location>
</feature>
<proteinExistence type="predicted"/>
<keyword evidence="1" id="KW-0472">Membrane</keyword>
<gene>
    <name evidence="2" type="ORF">QVD17_30262</name>
</gene>
<evidence type="ECO:0000313" key="2">
    <source>
        <dbReference type="EMBL" id="KAK1414516.1"/>
    </source>
</evidence>
<evidence type="ECO:0000256" key="1">
    <source>
        <dbReference type="SAM" id="Phobius"/>
    </source>
</evidence>
<feature type="transmembrane region" description="Helical" evidence="1">
    <location>
        <begin position="20"/>
        <end position="37"/>
    </location>
</feature>
<organism evidence="2 3">
    <name type="scientific">Tagetes erecta</name>
    <name type="common">African marigold</name>
    <dbReference type="NCBI Taxonomy" id="13708"/>
    <lineage>
        <taxon>Eukaryota</taxon>
        <taxon>Viridiplantae</taxon>
        <taxon>Streptophyta</taxon>
        <taxon>Embryophyta</taxon>
        <taxon>Tracheophyta</taxon>
        <taxon>Spermatophyta</taxon>
        <taxon>Magnoliopsida</taxon>
        <taxon>eudicotyledons</taxon>
        <taxon>Gunneridae</taxon>
        <taxon>Pentapetalae</taxon>
        <taxon>asterids</taxon>
        <taxon>campanulids</taxon>
        <taxon>Asterales</taxon>
        <taxon>Asteraceae</taxon>
        <taxon>Asteroideae</taxon>
        <taxon>Heliantheae alliance</taxon>
        <taxon>Tageteae</taxon>
        <taxon>Tagetes</taxon>
    </lineage>
</organism>
<accession>A0AAD8K3U6</accession>
<sequence>MTEQYYLHVGFCSYAPSSESSVAILAYAALIAIDLHCRRSHHRASLIVLHILFLHRGFLKYLVVIY</sequence>